<proteinExistence type="inferred from homology"/>
<dbReference type="PANTHER" id="PTHR42973:SF4">
    <property type="entry name" value="FAD BINDING DOMAIN PROTEIN"/>
    <property type="match status" value="1"/>
</dbReference>
<dbReference type="Pfam" id="PF01565">
    <property type="entry name" value="FAD_binding_4"/>
    <property type="match status" value="1"/>
</dbReference>
<dbReference type="InParanoid" id="A0A0C3DGD3"/>
<dbReference type="InterPro" id="IPR016166">
    <property type="entry name" value="FAD-bd_PCMH"/>
</dbReference>
<dbReference type="InterPro" id="IPR016169">
    <property type="entry name" value="FAD-bd_PCMH_sub2"/>
</dbReference>
<dbReference type="InterPro" id="IPR050416">
    <property type="entry name" value="FAD-linked_Oxidoreductase"/>
</dbReference>
<dbReference type="InterPro" id="IPR036318">
    <property type="entry name" value="FAD-bd_PCMH-like_sf"/>
</dbReference>
<reference evidence="7" key="2">
    <citation type="submission" date="2015-01" db="EMBL/GenBank/DDBJ databases">
        <title>Evolutionary Origins and Diversification of the Mycorrhizal Mutualists.</title>
        <authorList>
            <consortium name="DOE Joint Genome Institute"/>
            <consortium name="Mycorrhizal Genomics Consortium"/>
            <person name="Kohler A."/>
            <person name="Kuo A."/>
            <person name="Nagy L.G."/>
            <person name="Floudas D."/>
            <person name="Copeland A."/>
            <person name="Barry K.W."/>
            <person name="Cichocki N."/>
            <person name="Veneault-Fourrey C."/>
            <person name="LaButti K."/>
            <person name="Lindquist E.A."/>
            <person name="Lipzen A."/>
            <person name="Lundell T."/>
            <person name="Morin E."/>
            <person name="Murat C."/>
            <person name="Riley R."/>
            <person name="Ohm R."/>
            <person name="Sun H."/>
            <person name="Tunlid A."/>
            <person name="Henrissat B."/>
            <person name="Grigoriev I.V."/>
            <person name="Hibbett D.S."/>
            <person name="Martin F."/>
        </authorList>
    </citation>
    <scope>NUCLEOTIDE SEQUENCE [LARGE SCALE GENOMIC DNA]</scope>
    <source>
        <strain evidence="7">Zn</strain>
    </source>
</reference>
<accession>A0A0C3DGD3</accession>
<dbReference type="HOGENOM" id="CLU_018354_1_2_1"/>
<keyword evidence="2" id="KW-0285">Flavoprotein</keyword>
<dbReference type="GO" id="GO:0016491">
    <property type="term" value="F:oxidoreductase activity"/>
    <property type="evidence" value="ECO:0007669"/>
    <property type="project" value="UniProtKB-KW"/>
</dbReference>
<reference evidence="6 7" key="1">
    <citation type="submission" date="2014-04" db="EMBL/GenBank/DDBJ databases">
        <authorList>
            <consortium name="DOE Joint Genome Institute"/>
            <person name="Kuo A."/>
            <person name="Martino E."/>
            <person name="Perotto S."/>
            <person name="Kohler A."/>
            <person name="Nagy L.G."/>
            <person name="Floudas D."/>
            <person name="Copeland A."/>
            <person name="Barry K.W."/>
            <person name="Cichocki N."/>
            <person name="Veneault-Fourrey C."/>
            <person name="LaButti K."/>
            <person name="Lindquist E.A."/>
            <person name="Lipzen A."/>
            <person name="Lundell T."/>
            <person name="Morin E."/>
            <person name="Murat C."/>
            <person name="Sun H."/>
            <person name="Tunlid A."/>
            <person name="Henrissat B."/>
            <person name="Grigoriev I.V."/>
            <person name="Hibbett D.S."/>
            <person name="Martin F."/>
            <person name="Nordberg H.P."/>
            <person name="Cantor M.N."/>
            <person name="Hua S.X."/>
        </authorList>
    </citation>
    <scope>NUCLEOTIDE SEQUENCE [LARGE SCALE GENOMIC DNA]</scope>
    <source>
        <strain evidence="6 7">Zn</strain>
    </source>
</reference>
<feature type="domain" description="FAD-binding PCMH-type" evidence="5">
    <location>
        <begin position="38"/>
        <end position="222"/>
    </location>
</feature>
<keyword evidence="3" id="KW-0274">FAD</keyword>
<keyword evidence="7" id="KW-1185">Reference proteome</keyword>
<gene>
    <name evidence="6" type="ORF">OIDMADRAFT_123636</name>
</gene>
<dbReference type="Proteomes" id="UP000054321">
    <property type="component" value="Unassembled WGS sequence"/>
</dbReference>
<dbReference type="SUPFAM" id="SSF56176">
    <property type="entry name" value="FAD-binding/transporter-associated domain-like"/>
    <property type="match status" value="1"/>
</dbReference>
<keyword evidence="4" id="KW-0560">Oxidoreductase</keyword>
<evidence type="ECO:0000259" key="5">
    <source>
        <dbReference type="PROSITE" id="PS51387"/>
    </source>
</evidence>
<protein>
    <recommendedName>
        <fullName evidence="5">FAD-binding PCMH-type domain-containing protein</fullName>
    </recommendedName>
</protein>
<sequence length="494" mass="54253">MLTLCKVLAADLPGCVILPHDTATFKQSMKSYWAQQEREAVPACVVQPRDVEQLSVTIKILKREFRQRHRNAAGAQGAGLFAIRSGGHSPVPGASSIKGGIMIDLSLFNEVTPSDDGSSVVLGTGARWRDVSRALEDKGIAVIGGRNSAVGVGGLVLGGGLSFFTPRYGPVCSNILSYEIVLASGDVVTASASTNPDLWRALKGGSNNFGIVTRFTARSFASSKIWSGFLWMPGFQAPKVLAAFHEAVNQVNMYDSHASGPMVCFSYVQQLRIQIITVNLVYTKQLEENKWPACWKNSSFGLLWRLWSTCKVRTLTSASDELNSLSPYGLRQVFATTTIKNDPATIAAAHTAYYDAITLVNCVKNMAWTFVLQPLLPKWARNGDANPMGIDDGTDEPLVIVGFTINWTEGRDDEFVKDTTRRVIEQIDAAAAANRTGHRFRYLNYCAEWQRPFESYGEENWQFLKEMSKKYDPEGLFQKGCVGGFKLDVEDGAS</sequence>
<dbReference type="AlphaFoldDB" id="A0A0C3DGD3"/>
<organism evidence="6 7">
    <name type="scientific">Oidiodendron maius (strain Zn)</name>
    <dbReference type="NCBI Taxonomy" id="913774"/>
    <lineage>
        <taxon>Eukaryota</taxon>
        <taxon>Fungi</taxon>
        <taxon>Dikarya</taxon>
        <taxon>Ascomycota</taxon>
        <taxon>Pezizomycotina</taxon>
        <taxon>Leotiomycetes</taxon>
        <taxon>Leotiomycetes incertae sedis</taxon>
        <taxon>Myxotrichaceae</taxon>
        <taxon>Oidiodendron</taxon>
    </lineage>
</organism>
<evidence type="ECO:0000256" key="3">
    <source>
        <dbReference type="ARBA" id="ARBA00022827"/>
    </source>
</evidence>
<dbReference type="OrthoDB" id="2151789at2759"/>
<evidence type="ECO:0000256" key="4">
    <source>
        <dbReference type="ARBA" id="ARBA00023002"/>
    </source>
</evidence>
<dbReference type="GO" id="GO:0071949">
    <property type="term" value="F:FAD binding"/>
    <property type="evidence" value="ECO:0007669"/>
    <property type="project" value="InterPro"/>
</dbReference>
<evidence type="ECO:0000256" key="2">
    <source>
        <dbReference type="ARBA" id="ARBA00022630"/>
    </source>
</evidence>
<evidence type="ECO:0000313" key="7">
    <source>
        <dbReference type="Proteomes" id="UP000054321"/>
    </source>
</evidence>
<dbReference type="Gene3D" id="3.30.465.10">
    <property type="match status" value="1"/>
</dbReference>
<dbReference type="STRING" id="913774.A0A0C3DGD3"/>
<evidence type="ECO:0000256" key="1">
    <source>
        <dbReference type="ARBA" id="ARBA00005466"/>
    </source>
</evidence>
<name>A0A0C3DGD3_OIDMZ</name>
<dbReference type="PANTHER" id="PTHR42973">
    <property type="entry name" value="BINDING OXIDOREDUCTASE, PUTATIVE (AFU_ORTHOLOGUE AFUA_1G17690)-RELATED"/>
    <property type="match status" value="1"/>
</dbReference>
<evidence type="ECO:0000313" key="6">
    <source>
        <dbReference type="EMBL" id="KIN01038.1"/>
    </source>
</evidence>
<dbReference type="EMBL" id="KN832876">
    <property type="protein sequence ID" value="KIN01038.1"/>
    <property type="molecule type" value="Genomic_DNA"/>
</dbReference>
<dbReference type="InterPro" id="IPR006094">
    <property type="entry name" value="Oxid_FAD_bind_N"/>
</dbReference>
<comment type="similarity">
    <text evidence="1">Belongs to the oxygen-dependent FAD-linked oxidoreductase family.</text>
</comment>
<dbReference type="PROSITE" id="PS51387">
    <property type="entry name" value="FAD_PCMH"/>
    <property type="match status" value="1"/>
</dbReference>